<accession>N0E4K6</accession>
<organism evidence="2 3">
    <name type="scientific">Phycicoccus elongatus Lp2</name>
    <dbReference type="NCBI Taxonomy" id="1193181"/>
    <lineage>
        <taxon>Bacteria</taxon>
        <taxon>Bacillati</taxon>
        <taxon>Actinomycetota</taxon>
        <taxon>Actinomycetes</taxon>
        <taxon>Micrococcales</taxon>
        <taxon>Intrasporangiaceae</taxon>
        <taxon>Phycicoccus</taxon>
    </lineage>
</organism>
<reference evidence="2 3" key="1">
    <citation type="journal article" date="2013" name="ISME J.">
        <title>A metabolic model for members of the genus Tetrasphaera involved in enhanced biological phosphorus removal.</title>
        <authorList>
            <person name="Kristiansen R."/>
            <person name="Nguyen H.T.T."/>
            <person name="Saunders A.M."/>
            <person name="Nielsen J.L."/>
            <person name="Wimmer R."/>
            <person name="Le V.Q."/>
            <person name="McIlroy S.J."/>
            <person name="Petrovski S."/>
            <person name="Seviour R.J."/>
            <person name="Calteau A."/>
            <person name="Nielsen K.L."/>
            <person name="Nielsen P.H."/>
        </authorList>
    </citation>
    <scope>NUCLEOTIDE SEQUENCE [LARGE SCALE GENOMIC DNA]</scope>
    <source>
        <strain evidence="2 3">Lp2</strain>
    </source>
</reference>
<dbReference type="AlphaFoldDB" id="N0E4K6"/>
<feature type="transmembrane region" description="Helical" evidence="1">
    <location>
        <begin position="128"/>
        <end position="149"/>
    </location>
</feature>
<feature type="transmembrane region" description="Helical" evidence="1">
    <location>
        <begin position="169"/>
        <end position="198"/>
    </location>
</feature>
<evidence type="ECO:0008006" key="4">
    <source>
        <dbReference type="Google" id="ProtNLM"/>
    </source>
</evidence>
<proteinExistence type="predicted"/>
<evidence type="ECO:0000313" key="3">
    <source>
        <dbReference type="Proteomes" id="UP000013167"/>
    </source>
</evidence>
<keyword evidence="1" id="KW-1133">Transmembrane helix</keyword>
<gene>
    <name evidence="2" type="ORF">BN10_680047</name>
</gene>
<evidence type="ECO:0000313" key="2">
    <source>
        <dbReference type="EMBL" id="CCH70821.1"/>
    </source>
</evidence>
<dbReference type="PANTHER" id="PTHR40078">
    <property type="entry name" value="INTEGRAL MEMBRANE PROTEIN-RELATED"/>
    <property type="match status" value="1"/>
</dbReference>
<dbReference type="Proteomes" id="UP000013167">
    <property type="component" value="Unassembled WGS sequence"/>
</dbReference>
<dbReference type="PANTHER" id="PTHR40078:SF1">
    <property type="entry name" value="INTEGRAL MEMBRANE PROTEIN"/>
    <property type="match status" value="1"/>
</dbReference>
<sequence>MLIGRRSGVHYFNLVIWFAVRVPVTVRRPAQLVLGCIVLGLGIALLLQARLGADGYTMLVSGIVATSGVAFWIVNTTCGIVLVLLAMLRRHRPGLGTLVQPVVVGVTVSAIIDHLPAPDSIGWRSAQFVLGFFVLCLGVASYLAVDLGAGPAEGAALAFDPPLPFKWSYSIFQLVTTLAGWALGATLGIGTVIVILAIGPVTDRIIHWVTPPGVREVH</sequence>
<dbReference type="EMBL" id="CAIZ01000139">
    <property type="protein sequence ID" value="CCH70821.1"/>
    <property type="molecule type" value="Genomic_DNA"/>
</dbReference>
<feature type="transmembrane region" description="Helical" evidence="1">
    <location>
        <begin position="30"/>
        <end position="47"/>
    </location>
</feature>
<name>N0E4K6_9MICO</name>
<dbReference type="HOGENOM" id="CLU_083843_0_0_11"/>
<evidence type="ECO:0000256" key="1">
    <source>
        <dbReference type="SAM" id="Phobius"/>
    </source>
</evidence>
<keyword evidence="1" id="KW-0472">Membrane</keyword>
<keyword evidence="1" id="KW-0812">Transmembrane</keyword>
<dbReference type="Pfam" id="PF19700">
    <property type="entry name" value="DUF6198"/>
    <property type="match status" value="1"/>
</dbReference>
<protein>
    <recommendedName>
        <fullName evidence="4">Integral membrane protein</fullName>
    </recommendedName>
</protein>
<feature type="transmembrane region" description="Helical" evidence="1">
    <location>
        <begin position="59"/>
        <end position="86"/>
    </location>
</feature>
<dbReference type="InterPro" id="IPR038750">
    <property type="entry name" value="YczE/YyaS-like"/>
</dbReference>
<comment type="caution">
    <text evidence="2">The sequence shown here is derived from an EMBL/GenBank/DDBJ whole genome shotgun (WGS) entry which is preliminary data.</text>
</comment>
<dbReference type="eggNOG" id="COG2364">
    <property type="taxonomic scope" value="Bacteria"/>
</dbReference>
<keyword evidence="3" id="KW-1185">Reference proteome</keyword>